<protein>
    <submittedName>
        <fullName evidence="1">Uncharacterized protein</fullName>
    </submittedName>
</protein>
<dbReference type="Gramene" id="rna-AYBTSS11_LOCUS519">
    <property type="protein sequence ID" value="CAJ1796515.1"/>
    <property type="gene ID" value="gene-AYBTSS11_LOCUS519"/>
</dbReference>
<organism evidence="1 2">
    <name type="scientific">Sphenostylis stenocarpa</name>
    <dbReference type="NCBI Taxonomy" id="92480"/>
    <lineage>
        <taxon>Eukaryota</taxon>
        <taxon>Viridiplantae</taxon>
        <taxon>Streptophyta</taxon>
        <taxon>Embryophyta</taxon>
        <taxon>Tracheophyta</taxon>
        <taxon>Spermatophyta</taxon>
        <taxon>Magnoliopsida</taxon>
        <taxon>eudicotyledons</taxon>
        <taxon>Gunneridae</taxon>
        <taxon>Pentapetalae</taxon>
        <taxon>rosids</taxon>
        <taxon>fabids</taxon>
        <taxon>Fabales</taxon>
        <taxon>Fabaceae</taxon>
        <taxon>Papilionoideae</taxon>
        <taxon>50 kb inversion clade</taxon>
        <taxon>NPAAA clade</taxon>
        <taxon>indigoferoid/millettioid clade</taxon>
        <taxon>Phaseoleae</taxon>
        <taxon>Sphenostylis</taxon>
    </lineage>
</organism>
<keyword evidence="2" id="KW-1185">Reference proteome</keyword>
<sequence length="75" mass="8348">MSVSDNFHGVNHLSTFDRRDGVARQSNKYAMQCKVAVGRGNTTDEKNKATMGVYCMEAKIGCTRIGAHRIMHDET</sequence>
<feature type="non-terminal residue" evidence="1">
    <location>
        <position position="75"/>
    </location>
</feature>
<dbReference type="EMBL" id="OY731398">
    <property type="protein sequence ID" value="CAJ1796515.1"/>
    <property type="molecule type" value="Genomic_DNA"/>
</dbReference>
<reference evidence="1" key="1">
    <citation type="submission" date="2023-10" db="EMBL/GenBank/DDBJ databases">
        <authorList>
            <person name="Domelevo Entfellner J.-B."/>
        </authorList>
    </citation>
    <scope>NUCLEOTIDE SEQUENCE</scope>
</reference>
<name>A0AA86V8I6_9FABA</name>
<evidence type="ECO:0000313" key="2">
    <source>
        <dbReference type="Proteomes" id="UP001189624"/>
    </source>
</evidence>
<accession>A0AA86V8I6</accession>
<gene>
    <name evidence="1" type="ORF">AYBTSS11_LOCUS519</name>
</gene>
<evidence type="ECO:0000313" key="1">
    <source>
        <dbReference type="EMBL" id="CAJ1796515.1"/>
    </source>
</evidence>
<dbReference type="AlphaFoldDB" id="A0AA86V8I6"/>
<dbReference type="Proteomes" id="UP001189624">
    <property type="component" value="Chromosome 1"/>
</dbReference>
<proteinExistence type="predicted"/>